<feature type="domain" description="Neurotransmitter-gated ion-channel ligand-binding" evidence="18">
    <location>
        <begin position="18"/>
        <end position="225"/>
    </location>
</feature>
<dbReference type="Pfam" id="PF02932">
    <property type="entry name" value="Neur_chan_memb"/>
    <property type="match status" value="1"/>
</dbReference>
<dbReference type="EMBL" id="CAKKLH010000223">
    <property type="protein sequence ID" value="CAH0106198.1"/>
    <property type="molecule type" value="Genomic_DNA"/>
</dbReference>
<evidence type="ECO:0000256" key="15">
    <source>
        <dbReference type="ARBA" id="ARBA00023303"/>
    </source>
</evidence>
<evidence type="ECO:0000256" key="2">
    <source>
        <dbReference type="ARBA" id="ARBA00009237"/>
    </source>
</evidence>
<evidence type="ECO:0000256" key="3">
    <source>
        <dbReference type="ARBA" id="ARBA00022448"/>
    </source>
</evidence>
<dbReference type="FunFam" id="1.20.58.390:FF:000059">
    <property type="entry name" value="Nicotinic acetylcholine receptor alpha6, isoform D"/>
    <property type="match status" value="1"/>
</dbReference>
<evidence type="ECO:0000256" key="16">
    <source>
        <dbReference type="ARBA" id="ARBA00034104"/>
    </source>
</evidence>
<keyword evidence="8 17" id="KW-0406">Ion transport</keyword>
<dbReference type="Gene3D" id="1.20.58.390">
    <property type="entry name" value="Neurotransmitter-gated ion-channel transmembrane domain"/>
    <property type="match status" value="2"/>
</dbReference>
<dbReference type="OrthoDB" id="5975154at2759"/>
<keyword evidence="5 17" id="KW-0812">Transmembrane</keyword>
<proteinExistence type="inferred from homology"/>
<dbReference type="InterPro" id="IPR002394">
    <property type="entry name" value="Nicotinic_acetylcholine_rcpt"/>
</dbReference>
<evidence type="ECO:0000256" key="8">
    <source>
        <dbReference type="ARBA" id="ARBA00023065"/>
    </source>
</evidence>
<keyword evidence="14" id="KW-1071">Ligand-gated ion channel</keyword>
<dbReference type="NCBIfam" id="TIGR00860">
    <property type="entry name" value="LIC"/>
    <property type="match status" value="1"/>
</dbReference>
<keyword evidence="13" id="KW-0628">Postsynaptic cell membrane</keyword>
<dbReference type="AlphaFoldDB" id="A0A8J2WJ14"/>
<dbReference type="SUPFAM" id="SSF63712">
    <property type="entry name" value="Nicotinic receptor ligand binding domain-like"/>
    <property type="match status" value="1"/>
</dbReference>
<dbReference type="InterPro" id="IPR006201">
    <property type="entry name" value="Neur_channel"/>
</dbReference>
<comment type="caution">
    <text evidence="20">The sequence shown here is derived from an EMBL/GenBank/DDBJ whole genome shotgun (WGS) entry which is preliminary data.</text>
</comment>
<feature type="transmembrane region" description="Helical" evidence="17">
    <location>
        <begin position="226"/>
        <end position="245"/>
    </location>
</feature>
<feature type="transmembrane region" description="Helical" evidence="17">
    <location>
        <begin position="257"/>
        <end position="275"/>
    </location>
</feature>
<keyword evidence="10" id="KW-1015">Disulfide bond</keyword>
<dbReference type="PANTHER" id="PTHR18945">
    <property type="entry name" value="NEUROTRANSMITTER GATED ION CHANNEL"/>
    <property type="match status" value="1"/>
</dbReference>
<evidence type="ECO:0000259" key="19">
    <source>
        <dbReference type="Pfam" id="PF02932"/>
    </source>
</evidence>
<accession>A0A8J2WJ14</accession>
<dbReference type="InterPro" id="IPR006029">
    <property type="entry name" value="Neurotrans-gated_channel_TM"/>
</dbReference>
<evidence type="ECO:0000256" key="12">
    <source>
        <dbReference type="ARBA" id="ARBA00023180"/>
    </source>
</evidence>
<comment type="function">
    <text evidence="1">After binding acetylcholine, the AChR responds by an extensive change in conformation that affects all subunits and leads to opening of an ion-conducting channel across the plasma membrane.</text>
</comment>
<evidence type="ECO:0000256" key="5">
    <source>
        <dbReference type="ARBA" id="ARBA00022692"/>
    </source>
</evidence>
<evidence type="ECO:0000256" key="11">
    <source>
        <dbReference type="ARBA" id="ARBA00023170"/>
    </source>
</evidence>
<sequence length="576" mass="64030">MIFLAFFSPSGCCGGPHEKRLLGNLLDKYNTLERPVFNESEPVVVSFGLTLMQIIDVDEKNQILTTNAWLNLDWRDQNLIWNPANYSGVKDVRIPPNRIWKPDILLYNSADEGFDNTFQTNVVVRHNGSCTYIPPGIFKSTCKIDITWFPFDDQQCKMKFGSWTYDGFMLDLVEKTTEGGDISGFITNGEWDLIGVPSNRTVEYYTCCPEPYVDITFTIHIRRRTLYYFFNLIVPSVLISSMALLGFTLPPDSGEKLTLGVTILLSLTVFLNLVAETLPQVSDAIPLLGTYFNCIMFMVASSVVLTVVVLNYHHRRAEMHDMPGWVRTLFLLWLPWILRMSRPGKKVTRKTILMNSRIKEMELKERSSRSLLANVLDMDDDFRSASGISYAPTYTSNLTNRYSSGGGGVGSGLVGGGNGGRGVVIGGGAGVGVGPGNSSTLPHFPTSASYHQQQQTSVGQQQSSAHLAESTLVHGNMMSANTQSSTFGSRAGGFAIDEDSPSTPYCIQAQRDLQAIIRELRFITSKLKKKDDENDLIAEWKFAAMVVDRICLFIFTMFTIIATLAVLFSAPHIIVQ</sequence>
<dbReference type="Proteomes" id="UP000789390">
    <property type="component" value="Unassembled WGS sequence"/>
</dbReference>
<evidence type="ECO:0000256" key="4">
    <source>
        <dbReference type="ARBA" id="ARBA00022475"/>
    </source>
</evidence>
<dbReference type="PROSITE" id="PS00236">
    <property type="entry name" value="NEUROTR_ION_CHANNEL"/>
    <property type="match status" value="1"/>
</dbReference>
<reference evidence="20" key="1">
    <citation type="submission" date="2021-11" db="EMBL/GenBank/DDBJ databases">
        <authorList>
            <person name="Schell T."/>
        </authorList>
    </citation>
    <scope>NUCLEOTIDE SEQUENCE</scope>
    <source>
        <strain evidence="20">M5</strain>
    </source>
</reference>
<evidence type="ECO:0000256" key="17">
    <source>
        <dbReference type="RuleBase" id="RU000687"/>
    </source>
</evidence>
<comment type="similarity">
    <text evidence="2">Belongs to the ligand-gated ion channel (TC 1.A.9) family. Acetylcholine receptor (TC 1.A.9.1) subfamily.</text>
</comment>
<evidence type="ECO:0000256" key="6">
    <source>
        <dbReference type="ARBA" id="ARBA00022989"/>
    </source>
</evidence>
<feature type="transmembrane region" description="Helical" evidence="17">
    <location>
        <begin position="550"/>
        <end position="574"/>
    </location>
</feature>
<feature type="domain" description="Neurotransmitter-gated ion-channel transmembrane" evidence="19">
    <location>
        <begin position="232"/>
        <end position="566"/>
    </location>
</feature>
<dbReference type="PRINTS" id="PR00252">
    <property type="entry name" value="NRIONCHANNEL"/>
</dbReference>
<dbReference type="InterPro" id="IPR036734">
    <property type="entry name" value="Neur_chan_lig-bd_sf"/>
</dbReference>
<keyword evidence="15 17" id="KW-0407">Ion channel</keyword>
<keyword evidence="6 17" id="KW-1133">Transmembrane helix</keyword>
<dbReference type="InterPro" id="IPR006202">
    <property type="entry name" value="Neur_chan_lig-bd"/>
</dbReference>
<evidence type="ECO:0000259" key="18">
    <source>
        <dbReference type="Pfam" id="PF02931"/>
    </source>
</evidence>
<name>A0A8J2WJ14_9CRUS</name>
<dbReference type="GO" id="GO:0045211">
    <property type="term" value="C:postsynaptic membrane"/>
    <property type="evidence" value="ECO:0007669"/>
    <property type="project" value="UniProtKB-SubCell"/>
</dbReference>
<evidence type="ECO:0000256" key="7">
    <source>
        <dbReference type="ARBA" id="ARBA00023018"/>
    </source>
</evidence>
<evidence type="ECO:0000256" key="10">
    <source>
        <dbReference type="ARBA" id="ARBA00023157"/>
    </source>
</evidence>
<keyword evidence="12" id="KW-0325">Glycoprotein</keyword>
<dbReference type="InterPro" id="IPR036719">
    <property type="entry name" value="Neuro-gated_channel_TM_sf"/>
</dbReference>
<keyword evidence="4" id="KW-1003">Cell membrane</keyword>
<dbReference type="CDD" id="cd19051">
    <property type="entry name" value="LGIC_TM_cation"/>
    <property type="match status" value="1"/>
</dbReference>
<keyword evidence="11" id="KW-0675">Receptor</keyword>
<evidence type="ECO:0000313" key="21">
    <source>
        <dbReference type="Proteomes" id="UP000789390"/>
    </source>
</evidence>
<dbReference type="Pfam" id="PF02931">
    <property type="entry name" value="Neur_chan_LBD"/>
    <property type="match status" value="1"/>
</dbReference>
<evidence type="ECO:0000256" key="1">
    <source>
        <dbReference type="ARBA" id="ARBA00003328"/>
    </source>
</evidence>
<dbReference type="PRINTS" id="PR00254">
    <property type="entry name" value="NICOTINICR"/>
</dbReference>
<organism evidence="20 21">
    <name type="scientific">Daphnia galeata</name>
    <dbReference type="NCBI Taxonomy" id="27404"/>
    <lineage>
        <taxon>Eukaryota</taxon>
        <taxon>Metazoa</taxon>
        <taxon>Ecdysozoa</taxon>
        <taxon>Arthropoda</taxon>
        <taxon>Crustacea</taxon>
        <taxon>Branchiopoda</taxon>
        <taxon>Diplostraca</taxon>
        <taxon>Cladocera</taxon>
        <taxon>Anomopoda</taxon>
        <taxon>Daphniidae</taxon>
        <taxon>Daphnia</taxon>
    </lineage>
</organism>
<dbReference type="FunFam" id="2.70.170.10:FF:000016">
    <property type="entry name" value="Nicotinic acetylcholine receptor subunit"/>
    <property type="match status" value="1"/>
</dbReference>
<keyword evidence="3 17" id="KW-0813">Transport</keyword>
<dbReference type="CDD" id="cd18997">
    <property type="entry name" value="LGIC_ECD_nAChR"/>
    <property type="match status" value="1"/>
</dbReference>
<keyword evidence="9 17" id="KW-0472">Membrane</keyword>
<dbReference type="SUPFAM" id="SSF90112">
    <property type="entry name" value="Neurotransmitter-gated ion-channel transmembrane pore"/>
    <property type="match status" value="1"/>
</dbReference>
<dbReference type="InterPro" id="IPR038050">
    <property type="entry name" value="Neuro_actylchol_rec"/>
</dbReference>
<evidence type="ECO:0000256" key="13">
    <source>
        <dbReference type="ARBA" id="ARBA00023257"/>
    </source>
</evidence>
<keyword evidence="21" id="KW-1185">Reference proteome</keyword>
<comment type="subcellular location">
    <subcellularLocation>
        <location evidence="16">Postsynaptic cell membrane</location>
        <topology evidence="16">Multi-pass membrane protein</topology>
    </subcellularLocation>
</comment>
<evidence type="ECO:0000313" key="20">
    <source>
        <dbReference type="EMBL" id="CAH0106198.1"/>
    </source>
</evidence>
<evidence type="ECO:0000256" key="14">
    <source>
        <dbReference type="ARBA" id="ARBA00023286"/>
    </source>
</evidence>
<protein>
    <submittedName>
        <fullName evidence="20">Uncharacterized protein</fullName>
    </submittedName>
</protein>
<dbReference type="InterPro" id="IPR018000">
    <property type="entry name" value="Neurotransmitter_ion_chnl_CS"/>
</dbReference>
<keyword evidence="7" id="KW-0770">Synapse</keyword>
<evidence type="ECO:0000256" key="9">
    <source>
        <dbReference type="ARBA" id="ARBA00023136"/>
    </source>
</evidence>
<feature type="transmembrane region" description="Helical" evidence="17">
    <location>
        <begin position="324"/>
        <end position="341"/>
    </location>
</feature>
<dbReference type="Gene3D" id="2.70.170.10">
    <property type="entry name" value="Neurotransmitter-gated ion-channel ligand-binding domain"/>
    <property type="match status" value="1"/>
</dbReference>
<feature type="transmembrane region" description="Helical" evidence="17">
    <location>
        <begin position="287"/>
        <end position="312"/>
    </location>
</feature>
<gene>
    <name evidence="20" type="ORF">DGAL_LOCUS9349</name>
</gene>
<dbReference type="GO" id="GO:0004888">
    <property type="term" value="F:transmembrane signaling receptor activity"/>
    <property type="evidence" value="ECO:0007669"/>
    <property type="project" value="InterPro"/>
</dbReference>
<dbReference type="GO" id="GO:0022848">
    <property type="term" value="F:acetylcholine-gated monoatomic cation-selective channel activity"/>
    <property type="evidence" value="ECO:0007669"/>
    <property type="project" value="InterPro"/>
</dbReference>